<feature type="domain" description="NmrA-like" evidence="4">
    <location>
        <begin position="5"/>
        <end position="293"/>
    </location>
</feature>
<evidence type="ECO:0000313" key="5">
    <source>
        <dbReference type="EMBL" id="CAK3848600.1"/>
    </source>
</evidence>
<evidence type="ECO:0000313" key="6">
    <source>
        <dbReference type="Proteomes" id="UP001296104"/>
    </source>
</evidence>
<dbReference type="SUPFAM" id="SSF51735">
    <property type="entry name" value="NAD(P)-binding Rossmann-fold domains"/>
    <property type="match status" value="1"/>
</dbReference>
<evidence type="ECO:0000259" key="4">
    <source>
        <dbReference type="Pfam" id="PF05368"/>
    </source>
</evidence>
<dbReference type="EMBL" id="CAVMBE010000006">
    <property type="protein sequence ID" value="CAK3848600.1"/>
    <property type="molecule type" value="Genomic_DNA"/>
</dbReference>
<keyword evidence="2" id="KW-0521">NADP</keyword>
<dbReference type="PANTHER" id="PTHR47706:SF4">
    <property type="entry name" value="NMRA-LIKE DOMAIN-CONTAINING PROTEIN"/>
    <property type="match status" value="1"/>
</dbReference>
<accession>A0AAI8YTC3</accession>
<dbReference type="PANTHER" id="PTHR47706">
    <property type="entry name" value="NMRA-LIKE FAMILY PROTEIN"/>
    <property type="match status" value="1"/>
</dbReference>
<dbReference type="Pfam" id="PF05368">
    <property type="entry name" value="NmrA"/>
    <property type="match status" value="1"/>
</dbReference>
<dbReference type="AlphaFoldDB" id="A0AAI8YTC3"/>
<dbReference type="InterPro" id="IPR008030">
    <property type="entry name" value="NmrA-like"/>
</dbReference>
<evidence type="ECO:0000256" key="2">
    <source>
        <dbReference type="ARBA" id="ARBA00022857"/>
    </source>
</evidence>
<dbReference type="InterPro" id="IPR036291">
    <property type="entry name" value="NAD(P)-bd_dom_sf"/>
</dbReference>
<keyword evidence="3" id="KW-0560">Oxidoreductase</keyword>
<evidence type="ECO:0000256" key="1">
    <source>
        <dbReference type="ARBA" id="ARBA00005725"/>
    </source>
</evidence>
<name>A0AAI8YTC3_9PEZI</name>
<evidence type="ECO:0000256" key="3">
    <source>
        <dbReference type="ARBA" id="ARBA00023002"/>
    </source>
</evidence>
<dbReference type="InterPro" id="IPR051609">
    <property type="entry name" value="NmrA/Isoflavone_reductase-like"/>
</dbReference>
<proteinExistence type="inferred from homology"/>
<dbReference type="Proteomes" id="UP001296104">
    <property type="component" value="Unassembled WGS sequence"/>
</dbReference>
<gene>
    <name evidence="5" type="ORF">LECACI_7A001621</name>
</gene>
<keyword evidence="6" id="KW-1185">Reference proteome</keyword>
<comment type="similarity">
    <text evidence="1">Belongs to the NmrA-type oxidoreductase family. Isoflavone reductase subfamily.</text>
</comment>
<reference evidence="5" key="1">
    <citation type="submission" date="2023-11" db="EMBL/GenBank/DDBJ databases">
        <authorList>
            <person name="Alioto T."/>
            <person name="Alioto T."/>
            <person name="Gomez Garrido J."/>
        </authorList>
    </citation>
    <scope>NUCLEOTIDE SEQUENCE</scope>
</reference>
<sequence>MKVAIAGAGDLGHYIIEELLAAKHEVVVLSRTSKPWLAELPVDFRSTDYSVADLTAALHDCDGLVSAILDYTQKSATVHLALLEACRRSPKCKRYIPSEYGGNIDEYPQQPTFYYPNHEPVRAALRQQKDVMWTLFNPGWLTDYLIPPDLRYIKDIGLFHPVDLQQGTVTIPGDGEDGIAFTPSRDVAKALARLFSCEEKWEETIYVCGETTTWNHIAAVLQSRYGRQFTVSYKSRDELEQQVAAAESEGSVLAAQFGFWSISGASKLPQAKLERHKENFFRDVKFRTVEEFLDDAERMGDAKTPAV</sequence>
<protein>
    <recommendedName>
        <fullName evidence="4">NmrA-like domain-containing protein</fullName>
    </recommendedName>
</protein>
<organism evidence="5 6">
    <name type="scientific">Lecanosticta acicola</name>
    <dbReference type="NCBI Taxonomy" id="111012"/>
    <lineage>
        <taxon>Eukaryota</taxon>
        <taxon>Fungi</taxon>
        <taxon>Dikarya</taxon>
        <taxon>Ascomycota</taxon>
        <taxon>Pezizomycotina</taxon>
        <taxon>Dothideomycetes</taxon>
        <taxon>Dothideomycetidae</taxon>
        <taxon>Mycosphaerellales</taxon>
        <taxon>Mycosphaerellaceae</taxon>
        <taxon>Lecanosticta</taxon>
    </lineage>
</organism>
<comment type="caution">
    <text evidence="5">The sequence shown here is derived from an EMBL/GenBank/DDBJ whole genome shotgun (WGS) entry which is preliminary data.</text>
</comment>
<dbReference type="Gene3D" id="3.40.50.720">
    <property type="entry name" value="NAD(P)-binding Rossmann-like Domain"/>
    <property type="match status" value="1"/>
</dbReference>
<dbReference type="GO" id="GO:0016491">
    <property type="term" value="F:oxidoreductase activity"/>
    <property type="evidence" value="ECO:0007669"/>
    <property type="project" value="UniProtKB-KW"/>
</dbReference>